<comment type="similarity">
    <text evidence="4">Belongs to the MsrA Met sulfoxide reductase family.</text>
</comment>
<feature type="chain" id="PRO_5035202037" description="Peptide methionine sulfoxide reductase MsrA" evidence="5">
    <location>
        <begin position="20"/>
        <end position="198"/>
    </location>
</feature>
<comment type="function">
    <text evidence="4">Has an important function as a repair enzyme for proteins that have been inactivated by oxidation. Catalyzes the reversible oxidation-reduction of methionine sulfoxide in proteins to methionine.</text>
</comment>
<name>A0A8J6R5I6_9BACT</name>
<organism evidence="7 8">
    <name type="scientific">Pelovirga terrestris</name>
    <dbReference type="NCBI Taxonomy" id="2771352"/>
    <lineage>
        <taxon>Bacteria</taxon>
        <taxon>Pseudomonadati</taxon>
        <taxon>Thermodesulfobacteriota</taxon>
        <taxon>Desulfuromonadia</taxon>
        <taxon>Geobacterales</taxon>
        <taxon>Geobacteraceae</taxon>
        <taxon>Pelovirga</taxon>
    </lineage>
</organism>
<reference evidence="7" key="1">
    <citation type="submission" date="2020-09" db="EMBL/GenBank/DDBJ databases">
        <title>Pelobacter alkaliphilus sp. nov., a novel anaerobic arsenate-reducing bacterium from terrestrial mud volcano.</title>
        <authorList>
            <person name="Khomyakova M.A."/>
            <person name="Merkel A.Y."/>
            <person name="Slobodkin A.I."/>
        </authorList>
    </citation>
    <scope>NUCLEOTIDE SEQUENCE</scope>
    <source>
        <strain evidence="7">M08fum</strain>
    </source>
</reference>
<evidence type="ECO:0000256" key="5">
    <source>
        <dbReference type="SAM" id="SignalP"/>
    </source>
</evidence>
<evidence type="ECO:0000313" key="8">
    <source>
        <dbReference type="Proteomes" id="UP000632828"/>
    </source>
</evidence>
<dbReference type="Proteomes" id="UP000632828">
    <property type="component" value="Unassembled WGS sequence"/>
</dbReference>
<evidence type="ECO:0000313" key="7">
    <source>
        <dbReference type="EMBL" id="MBD1400314.1"/>
    </source>
</evidence>
<dbReference type="NCBIfam" id="TIGR00401">
    <property type="entry name" value="msrA"/>
    <property type="match status" value="1"/>
</dbReference>
<keyword evidence="1 4" id="KW-0560">Oxidoreductase</keyword>
<dbReference type="HAMAP" id="MF_01401">
    <property type="entry name" value="MsrA"/>
    <property type="match status" value="1"/>
</dbReference>
<dbReference type="SUPFAM" id="SSF55068">
    <property type="entry name" value="Peptide methionine sulfoxide reductase"/>
    <property type="match status" value="1"/>
</dbReference>
<evidence type="ECO:0000256" key="2">
    <source>
        <dbReference type="ARBA" id="ARBA00047806"/>
    </source>
</evidence>
<dbReference type="RefSeq" id="WP_191154682.1">
    <property type="nucleotide sequence ID" value="NZ_JACWUN010000006.1"/>
</dbReference>
<feature type="signal peptide" evidence="5">
    <location>
        <begin position="1"/>
        <end position="19"/>
    </location>
</feature>
<dbReference type="PANTHER" id="PTHR43774">
    <property type="entry name" value="PEPTIDE METHIONINE SULFOXIDE REDUCTASE"/>
    <property type="match status" value="1"/>
</dbReference>
<dbReference type="Gene3D" id="3.30.1060.10">
    <property type="entry name" value="Peptide methionine sulphoxide reductase MsrA"/>
    <property type="match status" value="1"/>
</dbReference>
<evidence type="ECO:0000256" key="1">
    <source>
        <dbReference type="ARBA" id="ARBA00023002"/>
    </source>
</evidence>
<dbReference type="AlphaFoldDB" id="A0A8J6R5I6"/>
<dbReference type="PANTHER" id="PTHR43774:SF1">
    <property type="entry name" value="PEPTIDE METHIONINE SULFOXIDE REDUCTASE MSRA 2"/>
    <property type="match status" value="1"/>
</dbReference>
<sequence>MIKIFLTILFLTFTTVALADESAPQRAIFAGGCFWCMELPFEQLDGVTEVISGFTGGQVPNPSYEQVTAGSTGHVEAVEIHFDPQLVSYKQLLHIFWRQINPTDGGGQFVDRGQHYRSAIFYLDEQQRLIAEQSRNELAASGIFDQPIVTEILPAAPFYPAEEYHQDYYKKNPLRYRYYRYGSGRDKFLDQVWGKERP</sequence>
<dbReference type="Pfam" id="PF01625">
    <property type="entry name" value="PMSR"/>
    <property type="match status" value="1"/>
</dbReference>
<dbReference type="EC" id="1.8.4.11" evidence="4"/>
<gene>
    <name evidence="4 7" type="primary">msrA</name>
    <name evidence="7" type="ORF">ICT70_06495</name>
</gene>
<dbReference type="InterPro" id="IPR002569">
    <property type="entry name" value="Met_Sox_Rdtase_MsrA_dom"/>
</dbReference>
<accession>A0A8J6R5I6</accession>
<proteinExistence type="inferred from homology"/>
<evidence type="ECO:0000256" key="4">
    <source>
        <dbReference type="HAMAP-Rule" id="MF_01401"/>
    </source>
</evidence>
<dbReference type="InterPro" id="IPR036509">
    <property type="entry name" value="Met_Sox_Rdtase_MsrA_sf"/>
</dbReference>
<feature type="active site" evidence="4">
    <location>
        <position position="33"/>
    </location>
</feature>
<dbReference type="EMBL" id="JACWUN010000006">
    <property type="protein sequence ID" value="MBD1400314.1"/>
    <property type="molecule type" value="Genomic_DNA"/>
</dbReference>
<feature type="domain" description="Peptide methionine sulphoxide reductase MsrA" evidence="6">
    <location>
        <begin position="27"/>
        <end position="177"/>
    </location>
</feature>
<keyword evidence="5" id="KW-0732">Signal</keyword>
<keyword evidence="8" id="KW-1185">Reference proteome</keyword>
<comment type="caution">
    <text evidence="7">The sequence shown here is derived from an EMBL/GenBank/DDBJ whole genome shotgun (WGS) entry which is preliminary data.</text>
</comment>
<comment type="catalytic activity">
    <reaction evidence="3 4">
        <text>[thioredoxin]-disulfide + L-methionine + H2O = L-methionine (S)-S-oxide + [thioredoxin]-dithiol</text>
        <dbReference type="Rhea" id="RHEA:19993"/>
        <dbReference type="Rhea" id="RHEA-COMP:10698"/>
        <dbReference type="Rhea" id="RHEA-COMP:10700"/>
        <dbReference type="ChEBI" id="CHEBI:15377"/>
        <dbReference type="ChEBI" id="CHEBI:29950"/>
        <dbReference type="ChEBI" id="CHEBI:50058"/>
        <dbReference type="ChEBI" id="CHEBI:57844"/>
        <dbReference type="ChEBI" id="CHEBI:58772"/>
        <dbReference type="EC" id="1.8.4.11"/>
    </reaction>
</comment>
<evidence type="ECO:0000259" key="6">
    <source>
        <dbReference type="Pfam" id="PF01625"/>
    </source>
</evidence>
<comment type="catalytic activity">
    <reaction evidence="2 4">
        <text>L-methionyl-[protein] + [thioredoxin]-disulfide + H2O = L-methionyl-(S)-S-oxide-[protein] + [thioredoxin]-dithiol</text>
        <dbReference type="Rhea" id="RHEA:14217"/>
        <dbReference type="Rhea" id="RHEA-COMP:10698"/>
        <dbReference type="Rhea" id="RHEA-COMP:10700"/>
        <dbReference type="Rhea" id="RHEA-COMP:12313"/>
        <dbReference type="Rhea" id="RHEA-COMP:12315"/>
        <dbReference type="ChEBI" id="CHEBI:15377"/>
        <dbReference type="ChEBI" id="CHEBI:16044"/>
        <dbReference type="ChEBI" id="CHEBI:29950"/>
        <dbReference type="ChEBI" id="CHEBI:44120"/>
        <dbReference type="ChEBI" id="CHEBI:50058"/>
        <dbReference type="EC" id="1.8.4.11"/>
    </reaction>
</comment>
<dbReference type="GO" id="GO:0008113">
    <property type="term" value="F:peptide-methionine (S)-S-oxide reductase activity"/>
    <property type="evidence" value="ECO:0007669"/>
    <property type="project" value="UniProtKB-UniRule"/>
</dbReference>
<evidence type="ECO:0000256" key="3">
    <source>
        <dbReference type="ARBA" id="ARBA00048782"/>
    </source>
</evidence>
<protein>
    <recommendedName>
        <fullName evidence="4">Peptide methionine sulfoxide reductase MsrA</fullName>
        <shortName evidence="4">Protein-methionine-S-oxide reductase</shortName>
        <ecNumber evidence="4">1.8.4.11</ecNumber>
    </recommendedName>
    <alternativeName>
        <fullName evidence="4">Peptide-methionine (S)-S-oxide reductase</fullName>
        <shortName evidence="4">Peptide Met(O) reductase</shortName>
    </alternativeName>
</protein>